<organism evidence="2 3">
    <name type="scientific">Planctomicrobium piriforme</name>
    <dbReference type="NCBI Taxonomy" id="1576369"/>
    <lineage>
        <taxon>Bacteria</taxon>
        <taxon>Pseudomonadati</taxon>
        <taxon>Planctomycetota</taxon>
        <taxon>Planctomycetia</taxon>
        <taxon>Planctomycetales</taxon>
        <taxon>Planctomycetaceae</taxon>
        <taxon>Planctomicrobium</taxon>
    </lineage>
</organism>
<keyword evidence="1" id="KW-0812">Transmembrane</keyword>
<feature type="transmembrane region" description="Helical" evidence="1">
    <location>
        <begin position="12"/>
        <end position="37"/>
    </location>
</feature>
<protein>
    <submittedName>
        <fullName evidence="2">Uncharacterized protein</fullName>
    </submittedName>
</protein>
<evidence type="ECO:0000313" key="3">
    <source>
        <dbReference type="Proteomes" id="UP000199518"/>
    </source>
</evidence>
<reference evidence="3" key="1">
    <citation type="submission" date="2016-10" db="EMBL/GenBank/DDBJ databases">
        <authorList>
            <person name="Varghese N."/>
            <person name="Submissions S."/>
        </authorList>
    </citation>
    <scope>NUCLEOTIDE SEQUENCE [LARGE SCALE GENOMIC DNA]</scope>
    <source>
        <strain evidence="3">DSM 26348</strain>
    </source>
</reference>
<evidence type="ECO:0000313" key="2">
    <source>
        <dbReference type="EMBL" id="SFI81713.1"/>
    </source>
</evidence>
<accession>A0A1I3LAB5</accession>
<gene>
    <name evidence="2" type="ORF">SAMN05421753_112195</name>
</gene>
<dbReference type="AlphaFoldDB" id="A0A1I3LAB5"/>
<evidence type="ECO:0000256" key="1">
    <source>
        <dbReference type="SAM" id="Phobius"/>
    </source>
</evidence>
<dbReference type="Proteomes" id="UP000199518">
    <property type="component" value="Unassembled WGS sequence"/>
</dbReference>
<name>A0A1I3LAB5_9PLAN</name>
<sequence>MFGIAPVDLLVMLFMSLTFLIPGVIVIAISYGMYFLACKISRDEQKNSPPRE</sequence>
<proteinExistence type="predicted"/>
<keyword evidence="1" id="KW-0472">Membrane</keyword>
<keyword evidence="3" id="KW-1185">Reference proteome</keyword>
<keyword evidence="1" id="KW-1133">Transmembrane helix</keyword>
<dbReference type="EMBL" id="FOQD01000012">
    <property type="protein sequence ID" value="SFI81713.1"/>
    <property type="molecule type" value="Genomic_DNA"/>
</dbReference>